<accession>A0A0F9Q023</accession>
<name>A0A0F9Q023_9ZZZZ</name>
<dbReference type="AlphaFoldDB" id="A0A0F9Q023"/>
<protein>
    <submittedName>
        <fullName evidence="1">Uncharacterized protein</fullName>
    </submittedName>
</protein>
<proteinExistence type="predicted"/>
<dbReference type="EMBL" id="LAZR01002010">
    <property type="protein sequence ID" value="KKN35804.1"/>
    <property type="molecule type" value="Genomic_DNA"/>
</dbReference>
<sequence length="96" mass="10527">MLRYLGLAVLILSILGSQIGIAIIVTEWRQETPIEQSIPKSIDSGPSREELDVRKCEAALEAAGDALGREPRSITDRVQLSPNIPPAVQTLIDRYC</sequence>
<evidence type="ECO:0000313" key="1">
    <source>
        <dbReference type="EMBL" id="KKN35804.1"/>
    </source>
</evidence>
<reference evidence="1" key="1">
    <citation type="journal article" date="2015" name="Nature">
        <title>Complex archaea that bridge the gap between prokaryotes and eukaryotes.</title>
        <authorList>
            <person name="Spang A."/>
            <person name="Saw J.H."/>
            <person name="Jorgensen S.L."/>
            <person name="Zaremba-Niedzwiedzka K."/>
            <person name="Martijn J."/>
            <person name="Lind A.E."/>
            <person name="van Eijk R."/>
            <person name="Schleper C."/>
            <person name="Guy L."/>
            <person name="Ettema T.J."/>
        </authorList>
    </citation>
    <scope>NUCLEOTIDE SEQUENCE</scope>
</reference>
<comment type="caution">
    <text evidence="1">The sequence shown here is derived from an EMBL/GenBank/DDBJ whole genome shotgun (WGS) entry which is preliminary data.</text>
</comment>
<gene>
    <name evidence="1" type="ORF">LCGC14_0779930</name>
</gene>
<organism evidence="1">
    <name type="scientific">marine sediment metagenome</name>
    <dbReference type="NCBI Taxonomy" id="412755"/>
    <lineage>
        <taxon>unclassified sequences</taxon>
        <taxon>metagenomes</taxon>
        <taxon>ecological metagenomes</taxon>
    </lineage>
</organism>